<evidence type="ECO:0000313" key="6">
    <source>
        <dbReference type="Proteomes" id="UP000256845"/>
    </source>
</evidence>
<dbReference type="PROSITE" id="PS50995">
    <property type="entry name" value="HTH_MARR_2"/>
    <property type="match status" value="1"/>
</dbReference>
<dbReference type="OrthoDB" id="8906692at2"/>
<dbReference type="Gene3D" id="1.10.10.10">
    <property type="entry name" value="Winged helix-like DNA-binding domain superfamily/Winged helix DNA-binding domain"/>
    <property type="match status" value="1"/>
</dbReference>
<evidence type="ECO:0000259" key="4">
    <source>
        <dbReference type="PROSITE" id="PS50995"/>
    </source>
</evidence>
<dbReference type="GO" id="GO:0003700">
    <property type="term" value="F:DNA-binding transcription factor activity"/>
    <property type="evidence" value="ECO:0007669"/>
    <property type="project" value="InterPro"/>
</dbReference>
<keyword evidence="3" id="KW-0804">Transcription</keyword>
<comment type="caution">
    <text evidence="5">The sequence shown here is derived from an EMBL/GenBank/DDBJ whole genome shotgun (WGS) entry which is preliminary data.</text>
</comment>
<dbReference type="PANTHER" id="PTHR35790:SF4">
    <property type="entry name" value="HTH-TYPE TRANSCRIPTIONAL REGULATOR PCHR"/>
    <property type="match status" value="1"/>
</dbReference>
<dbReference type="Proteomes" id="UP000256845">
    <property type="component" value="Unassembled WGS sequence"/>
</dbReference>
<evidence type="ECO:0000256" key="1">
    <source>
        <dbReference type="ARBA" id="ARBA00023015"/>
    </source>
</evidence>
<dbReference type="InterPro" id="IPR036390">
    <property type="entry name" value="WH_DNA-bd_sf"/>
</dbReference>
<accession>A0A3D9HKA0</accession>
<dbReference type="InterPro" id="IPR036388">
    <property type="entry name" value="WH-like_DNA-bd_sf"/>
</dbReference>
<dbReference type="SMART" id="SM00347">
    <property type="entry name" value="HTH_MARR"/>
    <property type="match status" value="1"/>
</dbReference>
<keyword evidence="6" id="KW-1185">Reference proteome</keyword>
<organism evidence="5 6">
    <name type="scientific">Aestuariispira insulae</name>
    <dbReference type="NCBI Taxonomy" id="1461337"/>
    <lineage>
        <taxon>Bacteria</taxon>
        <taxon>Pseudomonadati</taxon>
        <taxon>Pseudomonadota</taxon>
        <taxon>Alphaproteobacteria</taxon>
        <taxon>Rhodospirillales</taxon>
        <taxon>Kiloniellaceae</taxon>
        <taxon>Aestuariispira</taxon>
    </lineage>
</organism>
<dbReference type="InterPro" id="IPR052067">
    <property type="entry name" value="Metal_resp_HTH_trans_reg"/>
</dbReference>
<dbReference type="PRINTS" id="PR00598">
    <property type="entry name" value="HTHMARR"/>
</dbReference>
<dbReference type="GO" id="GO:0003677">
    <property type="term" value="F:DNA binding"/>
    <property type="evidence" value="ECO:0007669"/>
    <property type="project" value="UniProtKB-KW"/>
</dbReference>
<reference evidence="5 6" key="1">
    <citation type="submission" date="2018-07" db="EMBL/GenBank/DDBJ databases">
        <title>Genomic Encyclopedia of Type Strains, Phase III (KMG-III): the genomes of soil and plant-associated and newly described type strains.</title>
        <authorList>
            <person name="Whitman W."/>
        </authorList>
    </citation>
    <scope>NUCLEOTIDE SEQUENCE [LARGE SCALE GENOMIC DNA]</scope>
    <source>
        <strain evidence="5 6">CECT 8488</strain>
    </source>
</reference>
<dbReference type="PANTHER" id="PTHR35790">
    <property type="entry name" value="HTH-TYPE TRANSCRIPTIONAL REGULATOR PCHR"/>
    <property type="match status" value="1"/>
</dbReference>
<dbReference type="InterPro" id="IPR000835">
    <property type="entry name" value="HTH_MarR-typ"/>
</dbReference>
<sequence length="150" mass="17125">MPDKTEELHLENFLPYRLSILDNRVSQALSGIYQERFGLSIPEWRVMAILGRHAPLSSNQVADRGSMDKAKVSRAVARLLERDLISRETDPRDNRLLILKLSSKGRRIYAKISPLALGWEKALIGCLEPEEAEILDRIIDKLHRQVDQLG</sequence>
<gene>
    <name evidence="5" type="ORF">DFP90_105267</name>
</gene>
<protein>
    <submittedName>
        <fullName evidence="5">MarR family transcriptional regulator</fullName>
    </submittedName>
</protein>
<evidence type="ECO:0000256" key="3">
    <source>
        <dbReference type="ARBA" id="ARBA00023163"/>
    </source>
</evidence>
<feature type="domain" description="HTH marR-type" evidence="4">
    <location>
        <begin position="11"/>
        <end position="144"/>
    </location>
</feature>
<dbReference type="AlphaFoldDB" id="A0A3D9HKA0"/>
<keyword evidence="2" id="KW-0238">DNA-binding</keyword>
<dbReference type="SUPFAM" id="SSF46785">
    <property type="entry name" value="Winged helix' DNA-binding domain"/>
    <property type="match status" value="1"/>
</dbReference>
<name>A0A3D9HKA0_9PROT</name>
<dbReference type="RefSeq" id="WP_115937129.1">
    <property type="nucleotide sequence ID" value="NZ_QRDW01000005.1"/>
</dbReference>
<proteinExistence type="predicted"/>
<keyword evidence="1" id="KW-0805">Transcription regulation</keyword>
<dbReference type="EMBL" id="QRDW01000005">
    <property type="protein sequence ID" value="RED49894.1"/>
    <property type="molecule type" value="Genomic_DNA"/>
</dbReference>
<dbReference type="Pfam" id="PF12802">
    <property type="entry name" value="MarR_2"/>
    <property type="match status" value="1"/>
</dbReference>
<evidence type="ECO:0000256" key="2">
    <source>
        <dbReference type="ARBA" id="ARBA00023125"/>
    </source>
</evidence>
<evidence type="ECO:0000313" key="5">
    <source>
        <dbReference type="EMBL" id="RED49894.1"/>
    </source>
</evidence>